<dbReference type="EMBL" id="QGGB01000006">
    <property type="protein sequence ID" value="PWN06513.1"/>
    <property type="molecule type" value="Genomic_DNA"/>
</dbReference>
<gene>
    <name evidence="1" type="ORF">DDZ15_08300</name>
</gene>
<comment type="caution">
    <text evidence="1">The sequence shown here is derived from an EMBL/GenBank/DDBJ whole genome shotgun (WGS) entry which is preliminary data.</text>
</comment>
<name>A0A316TPH4_9BACT</name>
<organism evidence="1 2">
    <name type="scientific">Rhodohalobacter mucosus</name>
    <dbReference type="NCBI Taxonomy" id="2079485"/>
    <lineage>
        <taxon>Bacteria</taxon>
        <taxon>Pseudomonadati</taxon>
        <taxon>Balneolota</taxon>
        <taxon>Balneolia</taxon>
        <taxon>Balneolales</taxon>
        <taxon>Balneolaceae</taxon>
        <taxon>Rhodohalobacter</taxon>
    </lineage>
</organism>
<sequence length="177" mass="20365">MNSHRHVLTALVAFLMLGTIDLHAQELREMQPLEADDFECLQSLDCIQNSQSLKSKGWSFIFDETVDAFANERTAYMKGENIYFFAMYDKKGNLIRSTYRRKDVALPRCLHRYHAETADEGSRIAGSEMTMKDFDPSTIKYKVMLESGTSSRSEVYDSDFISDVHREYEGVAELCMI</sequence>
<dbReference type="Proteomes" id="UP000245533">
    <property type="component" value="Unassembled WGS sequence"/>
</dbReference>
<keyword evidence="2" id="KW-1185">Reference proteome</keyword>
<evidence type="ECO:0000313" key="1">
    <source>
        <dbReference type="EMBL" id="PWN06513.1"/>
    </source>
</evidence>
<reference evidence="1 2" key="1">
    <citation type="submission" date="2018-05" db="EMBL/GenBank/DDBJ databases">
        <title>Rhodohalobacter halophilus gen. nov., sp. nov., a moderately halophilic member of the family Balneolaceae.</title>
        <authorList>
            <person name="Liu Z.-W."/>
        </authorList>
    </citation>
    <scope>NUCLEOTIDE SEQUENCE [LARGE SCALE GENOMIC DNA]</scope>
    <source>
        <strain evidence="1 2">8A47</strain>
    </source>
</reference>
<proteinExistence type="predicted"/>
<protein>
    <submittedName>
        <fullName evidence="1">Uncharacterized protein</fullName>
    </submittedName>
</protein>
<dbReference type="RefSeq" id="WP_109646628.1">
    <property type="nucleotide sequence ID" value="NZ_QGGB01000006.1"/>
</dbReference>
<evidence type="ECO:0000313" key="2">
    <source>
        <dbReference type="Proteomes" id="UP000245533"/>
    </source>
</evidence>
<accession>A0A316TPH4</accession>
<dbReference type="AlphaFoldDB" id="A0A316TPH4"/>